<dbReference type="PANTHER" id="PTHR24171">
    <property type="entry name" value="ANKYRIN REPEAT DOMAIN-CONTAINING PROTEIN 39-RELATED"/>
    <property type="match status" value="1"/>
</dbReference>
<feature type="repeat" description="ANK" evidence="3">
    <location>
        <begin position="167"/>
        <end position="199"/>
    </location>
</feature>
<sequence length="262" mass="28790">MQDIRSGKPKDDAHLTSPERQKRSSAVGKRQTIPPALRLMSPWDSDQEQNDLEVASVLEGKQQGNDCFSPTKLKRHETPVRPTTVMTNLQRGNVQTTTPLFKNISLHQMAAQGELTHLQQEINEGCDVNKVDTNDMTALLWACANGQQPAVEFLIKSGADINLSGSHGENALLLASCNGYLGIVEILLKLGMDVNAVDETGNTALMYAAFRGHDGVVKQLLERGADITIQNEDSMNVMDMVVGQGNKIVQQVIERHMLSLFE</sequence>
<protein>
    <submittedName>
        <fullName evidence="6">Ankyrin repeat family A protein 2-like</fullName>
    </submittedName>
</protein>
<gene>
    <name evidence="6" type="primary">LOC111129266</name>
</gene>
<dbReference type="RefSeq" id="XP_022331244.1">
    <property type="nucleotide sequence ID" value="XM_022475536.1"/>
</dbReference>
<evidence type="ECO:0000313" key="5">
    <source>
        <dbReference type="Proteomes" id="UP000694844"/>
    </source>
</evidence>
<dbReference type="Proteomes" id="UP000694844">
    <property type="component" value="Chromosome 4"/>
</dbReference>
<feature type="region of interest" description="Disordered" evidence="4">
    <location>
        <begin position="1"/>
        <end position="45"/>
    </location>
</feature>
<evidence type="ECO:0000313" key="6">
    <source>
        <dbReference type="RefSeq" id="XP_022331244.1"/>
    </source>
</evidence>
<proteinExistence type="predicted"/>
<dbReference type="PROSITE" id="PS50297">
    <property type="entry name" value="ANK_REP_REGION"/>
    <property type="match status" value="3"/>
</dbReference>
<evidence type="ECO:0000256" key="2">
    <source>
        <dbReference type="ARBA" id="ARBA00023043"/>
    </source>
</evidence>
<evidence type="ECO:0000256" key="4">
    <source>
        <dbReference type="SAM" id="MobiDB-lite"/>
    </source>
</evidence>
<reference evidence="6" key="1">
    <citation type="submission" date="2025-08" db="UniProtKB">
        <authorList>
            <consortium name="RefSeq"/>
        </authorList>
    </citation>
    <scope>IDENTIFICATION</scope>
    <source>
        <tissue evidence="6">Whole sample</tissue>
    </source>
</reference>
<dbReference type="InterPro" id="IPR036770">
    <property type="entry name" value="Ankyrin_rpt-contain_sf"/>
</dbReference>
<feature type="compositionally biased region" description="Basic and acidic residues" evidence="4">
    <location>
        <begin position="1"/>
        <end position="22"/>
    </location>
</feature>
<name>A0A8B8DUQ3_CRAVI</name>
<keyword evidence="2 3" id="KW-0040">ANK repeat</keyword>
<dbReference type="PROSITE" id="PS50088">
    <property type="entry name" value="ANK_REPEAT"/>
    <property type="match status" value="3"/>
</dbReference>
<dbReference type="OrthoDB" id="9977361at2759"/>
<dbReference type="AlphaFoldDB" id="A0A8B8DUQ3"/>
<dbReference type="InterPro" id="IPR002110">
    <property type="entry name" value="Ankyrin_rpt"/>
</dbReference>
<evidence type="ECO:0000256" key="3">
    <source>
        <dbReference type="PROSITE-ProRule" id="PRU00023"/>
    </source>
</evidence>
<keyword evidence="5" id="KW-1185">Reference proteome</keyword>
<feature type="repeat" description="ANK" evidence="3">
    <location>
        <begin position="200"/>
        <end position="232"/>
    </location>
</feature>
<organism evidence="5 6">
    <name type="scientific">Crassostrea virginica</name>
    <name type="common">Eastern oyster</name>
    <dbReference type="NCBI Taxonomy" id="6565"/>
    <lineage>
        <taxon>Eukaryota</taxon>
        <taxon>Metazoa</taxon>
        <taxon>Spiralia</taxon>
        <taxon>Lophotrochozoa</taxon>
        <taxon>Mollusca</taxon>
        <taxon>Bivalvia</taxon>
        <taxon>Autobranchia</taxon>
        <taxon>Pteriomorphia</taxon>
        <taxon>Ostreida</taxon>
        <taxon>Ostreoidea</taxon>
        <taxon>Ostreidae</taxon>
        <taxon>Crassostrea</taxon>
    </lineage>
</organism>
<dbReference type="Gene3D" id="1.25.40.20">
    <property type="entry name" value="Ankyrin repeat-containing domain"/>
    <property type="match status" value="1"/>
</dbReference>
<keyword evidence="1" id="KW-0677">Repeat</keyword>
<evidence type="ECO:0000256" key="1">
    <source>
        <dbReference type="ARBA" id="ARBA00022737"/>
    </source>
</evidence>
<dbReference type="Pfam" id="PF12796">
    <property type="entry name" value="Ank_2"/>
    <property type="match status" value="1"/>
</dbReference>
<feature type="repeat" description="ANK" evidence="3">
    <location>
        <begin position="134"/>
        <end position="166"/>
    </location>
</feature>
<accession>A0A8B8DUQ3</accession>
<dbReference type="GeneID" id="111129266"/>
<dbReference type="SMART" id="SM00248">
    <property type="entry name" value="ANK"/>
    <property type="match status" value="4"/>
</dbReference>
<dbReference type="Pfam" id="PF00023">
    <property type="entry name" value="Ank"/>
    <property type="match status" value="1"/>
</dbReference>
<dbReference type="SUPFAM" id="SSF48403">
    <property type="entry name" value="Ankyrin repeat"/>
    <property type="match status" value="1"/>
</dbReference>
<dbReference type="KEGG" id="cvn:111129266"/>